<gene>
    <name evidence="4" type="ORF">ERUC_LOCUS28315</name>
</gene>
<reference evidence="4 5" key="1">
    <citation type="submission" date="2022-03" db="EMBL/GenBank/DDBJ databases">
        <authorList>
            <person name="Macdonald S."/>
            <person name="Ahmed S."/>
            <person name="Newling K."/>
        </authorList>
    </citation>
    <scope>NUCLEOTIDE SEQUENCE [LARGE SCALE GENOMIC DNA]</scope>
</reference>
<feature type="repeat" description="PPR" evidence="3">
    <location>
        <begin position="243"/>
        <end position="277"/>
    </location>
</feature>
<dbReference type="Gene3D" id="1.25.40.10">
    <property type="entry name" value="Tetratricopeptide repeat domain"/>
    <property type="match status" value="2"/>
</dbReference>
<protein>
    <recommendedName>
        <fullName evidence="6">Pentatricopeptide repeat-containing protein</fullName>
    </recommendedName>
</protein>
<proteinExistence type="inferred from homology"/>
<sequence length="392" mass="44308">MSLISRLLRGTFNTTTLRRFSSAASETTAETSLPKKSLSSIVNDERNPKRIVEKFKMACESERFRANIAVYDRTVRRLVAAKRLHFVEEILEEQKKYPDMSKEGFAARIISLYGKAGMVEKAQKVFDEMPERSCKRSVRSFNALLSAYGVSKRFDVVEQLFSDLPDKLSIKPDIVSYNTLIKALCEKGSLSEAVALLGEIENKGLKPDIITFNTLLLSSYLKGEFEQGEEIWSKMGEKNVGKDIRSYNARLLGLATETKWEELVSLFEELKSSGIKPDVYSFNAMIRGAINEGKMEEAKAWYKEIVKQGYRPDKASFSLLLPALCKAEEFGSAIEVCKETFSKRYLVGQTTLQELVDELVKAGKRGEAEEIVEIAKNNDFLKFKLNLSAQEE</sequence>
<dbReference type="AlphaFoldDB" id="A0ABC8KUD2"/>
<dbReference type="EMBL" id="CAKOAT010335154">
    <property type="protein sequence ID" value="CAH8362559.1"/>
    <property type="molecule type" value="Genomic_DNA"/>
</dbReference>
<accession>A0ABC8KUD2</accession>
<organism evidence="4 5">
    <name type="scientific">Eruca vesicaria subsp. sativa</name>
    <name type="common">Garden rocket</name>
    <name type="synonym">Eruca sativa</name>
    <dbReference type="NCBI Taxonomy" id="29727"/>
    <lineage>
        <taxon>Eukaryota</taxon>
        <taxon>Viridiplantae</taxon>
        <taxon>Streptophyta</taxon>
        <taxon>Embryophyta</taxon>
        <taxon>Tracheophyta</taxon>
        <taxon>Spermatophyta</taxon>
        <taxon>Magnoliopsida</taxon>
        <taxon>eudicotyledons</taxon>
        <taxon>Gunneridae</taxon>
        <taxon>Pentapetalae</taxon>
        <taxon>rosids</taxon>
        <taxon>malvids</taxon>
        <taxon>Brassicales</taxon>
        <taxon>Brassicaceae</taxon>
        <taxon>Brassiceae</taxon>
        <taxon>Eruca</taxon>
    </lineage>
</organism>
<keyword evidence="2" id="KW-0677">Repeat</keyword>
<evidence type="ECO:0000256" key="1">
    <source>
        <dbReference type="ARBA" id="ARBA00007626"/>
    </source>
</evidence>
<dbReference type="InterPro" id="IPR050667">
    <property type="entry name" value="PPR-containing_protein"/>
</dbReference>
<evidence type="ECO:0000256" key="2">
    <source>
        <dbReference type="ARBA" id="ARBA00022737"/>
    </source>
</evidence>
<keyword evidence="5" id="KW-1185">Reference proteome</keyword>
<dbReference type="PROSITE" id="PS51375">
    <property type="entry name" value="PPR"/>
    <property type="match status" value="3"/>
</dbReference>
<dbReference type="Proteomes" id="UP001642260">
    <property type="component" value="Unassembled WGS sequence"/>
</dbReference>
<dbReference type="NCBIfam" id="TIGR00756">
    <property type="entry name" value="PPR"/>
    <property type="match status" value="5"/>
</dbReference>
<comment type="caution">
    <text evidence="4">The sequence shown here is derived from an EMBL/GenBank/DDBJ whole genome shotgun (WGS) entry which is preliminary data.</text>
</comment>
<evidence type="ECO:0000313" key="4">
    <source>
        <dbReference type="EMBL" id="CAH8362559.1"/>
    </source>
</evidence>
<evidence type="ECO:0000256" key="3">
    <source>
        <dbReference type="PROSITE-ProRule" id="PRU00708"/>
    </source>
</evidence>
<dbReference type="InterPro" id="IPR002885">
    <property type="entry name" value="PPR_rpt"/>
</dbReference>
<dbReference type="PANTHER" id="PTHR47939">
    <property type="entry name" value="MEMBRANE-ASSOCIATED SALT-INDUCIBLE PROTEIN-LIKE"/>
    <property type="match status" value="1"/>
</dbReference>
<dbReference type="Pfam" id="PF01535">
    <property type="entry name" value="PPR"/>
    <property type="match status" value="1"/>
</dbReference>
<dbReference type="Pfam" id="PF13041">
    <property type="entry name" value="PPR_2"/>
    <property type="match status" value="3"/>
</dbReference>
<comment type="similarity">
    <text evidence="1">Belongs to the PPR family. P subfamily.</text>
</comment>
<feature type="repeat" description="PPR" evidence="3">
    <location>
        <begin position="173"/>
        <end position="207"/>
    </location>
</feature>
<name>A0ABC8KUD2_ERUVS</name>
<dbReference type="PANTHER" id="PTHR47939:SF8">
    <property type="entry name" value="PENTACOTRIPEPTIDE-REPEAT REGION OF PRORP DOMAIN-CONTAINING PROTEIN"/>
    <property type="match status" value="1"/>
</dbReference>
<feature type="repeat" description="PPR" evidence="3">
    <location>
        <begin position="278"/>
        <end position="312"/>
    </location>
</feature>
<dbReference type="InterPro" id="IPR011990">
    <property type="entry name" value="TPR-like_helical_dom_sf"/>
</dbReference>
<evidence type="ECO:0008006" key="6">
    <source>
        <dbReference type="Google" id="ProtNLM"/>
    </source>
</evidence>
<dbReference type="FunFam" id="1.25.40.10:FF:001833">
    <property type="entry name" value="Pentatricopeptide repeat-containing protein At3g13160, mitochondrial"/>
    <property type="match status" value="1"/>
</dbReference>
<evidence type="ECO:0000313" key="5">
    <source>
        <dbReference type="Proteomes" id="UP001642260"/>
    </source>
</evidence>